<evidence type="ECO:0000313" key="10">
    <source>
        <dbReference type="Proteomes" id="UP001154078"/>
    </source>
</evidence>
<dbReference type="InterPro" id="IPR043596">
    <property type="entry name" value="CFAP53/TCHP"/>
</dbReference>
<reference evidence="9" key="1">
    <citation type="submission" date="2021-12" db="EMBL/GenBank/DDBJ databases">
        <authorList>
            <person name="King R."/>
        </authorList>
    </citation>
    <scope>NUCLEOTIDE SEQUENCE</scope>
</reference>
<evidence type="ECO:0000256" key="7">
    <source>
        <dbReference type="SAM" id="Coils"/>
    </source>
</evidence>
<feature type="coiled-coil region" evidence="7">
    <location>
        <begin position="147"/>
        <end position="209"/>
    </location>
</feature>
<evidence type="ECO:0000256" key="3">
    <source>
        <dbReference type="ARBA" id="ARBA00023069"/>
    </source>
</evidence>
<keyword evidence="4" id="KW-0966">Cell projection</keyword>
<evidence type="ECO:0000256" key="4">
    <source>
        <dbReference type="ARBA" id="ARBA00023273"/>
    </source>
</evidence>
<comment type="similarity">
    <text evidence="5">Belongs to the CFAP53 family.</text>
</comment>
<gene>
    <name evidence="9" type="ORF">MELIAE_LOCUS3987</name>
</gene>
<dbReference type="PANTHER" id="PTHR31183:SF1">
    <property type="entry name" value="CILIA- AND FLAGELLA-ASSOCIATED PROTEIN 53"/>
    <property type="match status" value="1"/>
</dbReference>
<feature type="coiled-coil region" evidence="7">
    <location>
        <begin position="415"/>
        <end position="464"/>
    </location>
</feature>
<comment type="subcellular location">
    <subcellularLocation>
        <location evidence="1">Cell projection</location>
        <location evidence="1">Cilium</location>
    </subcellularLocation>
</comment>
<evidence type="ECO:0000256" key="5">
    <source>
        <dbReference type="ARBA" id="ARBA00033747"/>
    </source>
</evidence>
<evidence type="ECO:0000259" key="8">
    <source>
        <dbReference type="Pfam" id="PF13868"/>
    </source>
</evidence>
<keyword evidence="3" id="KW-0969">Cilium</keyword>
<evidence type="ECO:0000256" key="2">
    <source>
        <dbReference type="ARBA" id="ARBA00023054"/>
    </source>
</evidence>
<protein>
    <recommendedName>
        <fullName evidence="6">Cilia- and flagella-associated protein 53</fullName>
    </recommendedName>
</protein>
<feature type="coiled-coil region" evidence="7">
    <location>
        <begin position="94"/>
        <end position="121"/>
    </location>
</feature>
<dbReference type="Proteomes" id="UP001154078">
    <property type="component" value="Chromosome 2"/>
</dbReference>
<name>A0A9P0B0J3_BRAAE</name>
<organism evidence="9 10">
    <name type="scientific">Brassicogethes aeneus</name>
    <name type="common">Rape pollen beetle</name>
    <name type="synonym">Meligethes aeneus</name>
    <dbReference type="NCBI Taxonomy" id="1431903"/>
    <lineage>
        <taxon>Eukaryota</taxon>
        <taxon>Metazoa</taxon>
        <taxon>Ecdysozoa</taxon>
        <taxon>Arthropoda</taxon>
        <taxon>Hexapoda</taxon>
        <taxon>Insecta</taxon>
        <taxon>Pterygota</taxon>
        <taxon>Neoptera</taxon>
        <taxon>Endopterygota</taxon>
        <taxon>Coleoptera</taxon>
        <taxon>Polyphaga</taxon>
        <taxon>Cucujiformia</taxon>
        <taxon>Nitidulidae</taxon>
        <taxon>Meligethinae</taxon>
        <taxon>Brassicogethes</taxon>
    </lineage>
</organism>
<dbReference type="PANTHER" id="PTHR31183">
    <property type="entry name" value="TRICHOPLEIN KERATIN FILAMENT-BINDING PROTEIN FAMILY MEMBER"/>
    <property type="match status" value="1"/>
</dbReference>
<feature type="domain" description="Trichohyalin-plectin-homology" evidence="8">
    <location>
        <begin position="175"/>
        <end position="505"/>
    </location>
</feature>
<dbReference type="OrthoDB" id="75950at2759"/>
<sequence length="539" mass="65477">MFGYYEKPRNNTKCHAKHEKLKEINLPGVAVGSFMHVGKEPNTNKHIRDRDARMKKSDGLDSRLAEEKRKLLMEIVVSESEKTGNNIIFRRKVNDKVDQKLKQYEKTIAERRARLSELLEKDEKQFYYETVDKAQKSDQSNFEEMAKRAKEIRANREAERLKLAEEKRLQQYAQRSEDLRLLTTKKLLYDTKEANLIQMKENQMKKEREKETEHMWHQITMKEIQEKALREEQDLLLDKQKKGGITEVWEKQIQGKHLVEAERERLKIEDRMELDRLHEEINKCELADQVNYKEIQRKYAEELTNQIKKNQEFIAYKKHLENTFEEEIAELVRKEIEAEKRTVSDNRNLLQRETKMYRQHLADLQKQRKEDEIRLDELLEIHQKEVTKQKDEAYCKEWNKKEKLNRDVIKGRHEQMELKKERQRHEEKMKQMEKEMNSKIYEMNNCLEREMERKNLEMQKQYQDELSQQIHYNDILKQREVEHLEEQCKRSLIEEEYYQRKIKDVANFGLLGRQKHQFQIVLEKNNKIPQCCPCPEQNK</sequence>
<evidence type="ECO:0000313" key="9">
    <source>
        <dbReference type="EMBL" id="CAH0551353.1"/>
    </source>
</evidence>
<feature type="coiled-coil region" evidence="7">
    <location>
        <begin position="317"/>
        <end position="381"/>
    </location>
</feature>
<dbReference type="AlphaFoldDB" id="A0A9P0B0J3"/>
<proteinExistence type="inferred from homology"/>
<evidence type="ECO:0000256" key="6">
    <source>
        <dbReference type="ARBA" id="ARBA00033773"/>
    </source>
</evidence>
<evidence type="ECO:0000256" key="1">
    <source>
        <dbReference type="ARBA" id="ARBA00004138"/>
    </source>
</evidence>
<dbReference type="Pfam" id="PF13868">
    <property type="entry name" value="TPH"/>
    <property type="match status" value="1"/>
</dbReference>
<keyword evidence="2 7" id="KW-0175">Coiled coil</keyword>
<keyword evidence="10" id="KW-1185">Reference proteome</keyword>
<dbReference type="EMBL" id="OV121133">
    <property type="protein sequence ID" value="CAH0551353.1"/>
    <property type="molecule type" value="Genomic_DNA"/>
</dbReference>
<accession>A0A9P0B0J3</accession>
<dbReference type="GO" id="GO:0005929">
    <property type="term" value="C:cilium"/>
    <property type="evidence" value="ECO:0007669"/>
    <property type="project" value="UniProtKB-SubCell"/>
</dbReference>
<dbReference type="InterPro" id="IPR043597">
    <property type="entry name" value="TPH_dom"/>
</dbReference>